<proteinExistence type="predicted"/>
<keyword evidence="2" id="KW-1185">Reference proteome</keyword>
<comment type="caution">
    <text evidence="1">The sequence shown here is derived from an EMBL/GenBank/DDBJ whole genome shotgun (WGS) entry which is preliminary data.</text>
</comment>
<accession>A0ACB8YUL9</accession>
<reference evidence="1 2" key="2">
    <citation type="journal article" date="2022" name="Mol. Ecol. Resour.">
        <title>The genomes of chicory, endive, great burdock and yacon provide insights into Asteraceae paleo-polyploidization history and plant inulin production.</title>
        <authorList>
            <person name="Fan W."/>
            <person name="Wang S."/>
            <person name="Wang H."/>
            <person name="Wang A."/>
            <person name="Jiang F."/>
            <person name="Liu H."/>
            <person name="Zhao H."/>
            <person name="Xu D."/>
            <person name="Zhang Y."/>
        </authorList>
    </citation>
    <scope>NUCLEOTIDE SEQUENCE [LARGE SCALE GENOMIC DNA]</scope>
    <source>
        <strain evidence="2">cv. Punajuju</strain>
        <tissue evidence="1">Leaves</tissue>
    </source>
</reference>
<sequence>MLFPHPHCPTVVGRPVDSPQRYINTPCKETMRKIESPLHVKYLQTMAECLCMLGKVAAAGAIICQRLRPTIHEIITSKIKGEAEYVNSCRAGVGQVA</sequence>
<reference evidence="2" key="1">
    <citation type="journal article" date="2022" name="Mol. Ecol. Resour.">
        <title>The genomes of chicory, endive, great burdock and yacon provide insights into Asteraceae palaeo-polyploidization history and plant inulin production.</title>
        <authorList>
            <person name="Fan W."/>
            <person name="Wang S."/>
            <person name="Wang H."/>
            <person name="Wang A."/>
            <person name="Jiang F."/>
            <person name="Liu H."/>
            <person name="Zhao H."/>
            <person name="Xu D."/>
            <person name="Zhang Y."/>
        </authorList>
    </citation>
    <scope>NUCLEOTIDE SEQUENCE [LARGE SCALE GENOMIC DNA]</scope>
    <source>
        <strain evidence="2">cv. Punajuju</strain>
    </source>
</reference>
<name>A0ACB8YUL9_CICIN</name>
<evidence type="ECO:0000313" key="1">
    <source>
        <dbReference type="EMBL" id="KAI3688988.1"/>
    </source>
</evidence>
<dbReference type="Proteomes" id="UP001055811">
    <property type="component" value="Linkage Group LG09"/>
</dbReference>
<dbReference type="EMBL" id="CM042017">
    <property type="protein sequence ID" value="KAI3688988.1"/>
    <property type="molecule type" value="Genomic_DNA"/>
</dbReference>
<protein>
    <submittedName>
        <fullName evidence="1">Uncharacterized protein</fullName>
    </submittedName>
</protein>
<organism evidence="1 2">
    <name type="scientific">Cichorium intybus</name>
    <name type="common">Chicory</name>
    <dbReference type="NCBI Taxonomy" id="13427"/>
    <lineage>
        <taxon>Eukaryota</taxon>
        <taxon>Viridiplantae</taxon>
        <taxon>Streptophyta</taxon>
        <taxon>Embryophyta</taxon>
        <taxon>Tracheophyta</taxon>
        <taxon>Spermatophyta</taxon>
        <taxon>Magnoliopsida</taxon>
        <taxon>eudicotyledons</taxon>
        <taxon>Gunneridae</taxon>
        <taxon>Pentapetalae</taxon>
        <taxon>asterids</taxon>
        <taxon>campanulids</taxon>
        <taxon>Asterales</taxon>
        <taxon>Asteraceae</taxon>
        <taxon>Cichorioideae</taxon>
        <taxon>Cichorieae</taxon>
        <taxon>Cichoriinae</taxon>
        <taxon>Cichorium</taxon>
    </lineage>
</organism>
<gene>
    <name evidence="1" type="ORF">L2E82_46934</name>
</gene>
<evidence type="ECO:0000313" key="2">
    <source>
        <dbReference type="Proteomes" id="UP001055811"/>
    </source>
</evidence>